<dbReference type="Pfam" id="PF06568">
    <property type="entry name" value="YjiS-like"/>
    <property type="match status" value="1"/>
</dbReference>
<accession>A0ABT4KLC5</accession>
<comment type="caution">
    <text evidence="2">The sequence shown here is derived from an EMBL/GenBank/DDBJ whole genome shotgun (WGS) entry which is preliminary data.</text>
</comment>
<sequence length="85" mass="9509">MSAIDTIESLHDRRADVISSGDERTFSIAAPAGEGVFAKLWYLYCSLAAKRRSRLALAELSAYQLKDIGVSEEEARREGAMPFWR</sequence>
<dbReference type="InterPro" id="IPR009506">
    <property type="entry name" value="YjiS-like"/>
</dbReference>
<evidence type="ECO:0000313" key="2">
    <source>
        <dbReference type="EMBL" id="MCZ4092755.1"/>
    </source>
</evidence>
<gene>
    <name evidence="2" type="ORF">O3W52_22585</name>
</gene>
<proteinExistence type="predicted"/>
<protein>
    <submittedName>
        <fullName evidence="2">DUF1127 domain-containing protein</fullName>
    </submittedName>
</protein>
<organism evidence="2 3">
    <name type="scientific">Sinorhizobium psoraleae</name>
    <dbReference type="NCBI Taxonomy" id="520838"/>
    <lineage>
        <taxon>Bacteria</taxon>
        <taxon>Pseudomonadati</taxon>
        <taxon>Pseudomonadota</taxon>
        <taxon>Alphaproteobacteria</taxon>
        <taxon>Hyphomicrobiales</taxon>
        <taxon>Rhizobiaceae</taxon>
        <taxon>Sinorhizobium/Ensifer group</taxon>
        <taxon>Sinorhizobium</taxon>
    </lineage>
</organism>
<name>A0ABT4KLC5_9HYPH</name>
<feature type="domain" description="YjiS-like" evidence="1">
    <location>
        <begin position="45"/>
        <end position="76"/>
    </location>
</feature>
<reference evidence="2" key="1">
    <citation type="submission" date="2022-10" db="EMBL/GenBank/DDBJ databases">
        <title>Whole genome sequencing of three plant growth promoting bacteria isolated from Vachellia tortilis subsp. raddiana in Morocco.</title>
        <authorList>
            <person name="Hnini M."/>
            <person name="Zouagui R."/>
            <person name="Zouagui H."/>
            <person name="Chemao Elfihri M.-W."/>
            <person name="Ibrahimi A."/>
            <person name="Sbabou L."/>
            <person name="Aurag J."/>
        </authorList>
    </citation>
    <scope>NUCLEOTIDE SEQUENCE</scope>
    <source>
        <strain evidence="2">LMR678</strain>
    </source>
</reference>
<keyword evidence="3" id="KW-1185">Reference proteome</keyword>
<dbReference type="Proteomes" id="UP001079430">
    <property type="component" value="Unassembled WGS sequence"/>
</dbReference>
<evidence type="ECO:0000259" key="1">
    <source>
        <dbReference type="Pfam" id="PF06568"/>
    </source>
</evidence>
<dbReference type="RefSeq" id="WP_269283471.1">
    <property type="nucleotide sequence ID" value="NZ_JAPVOI010000004.1"/>
</dbReference>
<evidence type="ECO:0000313" key="3">
    <source>
        <dbReference type="Proteomes" id="UP001079430"/>
    </source>
</evidence>
<dbReference type="EMBL" id="JAPVOI010000004">
    <property type="protein sequence ID" value="MCZ4092755.1"/>
    <property type="molecule type" value="Genomic_DNA"/>
</dbReference>